<keyword evidence="4" id="KW-1185">Reference proteome</keyword>
<dbReference type="STRING" id="29540.C481_03597"/>
<dbReference type="RefSeq" id="WP_006107574.1">
    <property type="nucleotide sequence ID" value="NZ_AOIO01000011.1"/>
</dbReference>
<dbReference type="Proteomes" id="UP000011554">
    <property type="component" value="Unassembled WGS sequence"/>
</dbReference>
<sequence length="142" mass="15030">MDGEISPDEVNDLLNTDTDDTGANEANADADSDAVVRVVDIRDERSFAHSRIPGSENIPFQELTGRVDELEDADRIVTVCPHGKASVQAAQLLGSYEGTADARIESMAGGLEKYGLKYGLAAGDRESDGADEPASTNAESPF</sequence>
<dbReference type="Gene3D" id="3.40.250.10">
    <property type="entry name" value="Rhodanese-like domain"/>
    <property type="match status" value="1"/>
</dbReference>
<dbReference type="InterPro" id="IPR050229">
    <property type="entry name" value="GlpE_sulfurtransferase"/>
</dbReference>
<evidence type="ECO:0000259" key="2">
    <source>
        <dbReference type="PROSITE" id="PS50206"/>
    </source>
</evidence>
<organism evidence="3 4">
    <name type="scientific">Natrialba asiatica (strain ATCC 700177 / DSM 12278 / JCM 9576 / FERM P-10747 / NBRC 102637 / 172P1)</name>
    <dbReference type="NCBI Taxonomy" id="29540"/>
    <lineage>
        <taxon>Archaea</taxon>
        <taxon>Methanobacteriati</taxon>
        <taxon>Methanobacteriota</taxon>
        <taxon>Stenosarchaea group</taxon>
        <taxon>Halobacteria</taxon>
        <taxon>Halobacteriales</taxon>
        <taxon>Natrialbaceae</taxon>
        <taxon>Natrialba</taxon>
    </lineage>
</organism>
<dbReference type="InterPro" id="IPR001763">
    <property type="entry name" value="Rhodanese-like_dom"/>
</dbReference>
<feature type="region of interest" description="Disordered" evidence="1">
    <location>
        <begin position="123"/>
        <end position="142"/>
    </location>
</feature>
<dbReference type="EMBL" id="AOIO01000011">
    <property type="protein sequence ID" value="ELZ04832.1"/>
    <property type="molecule type" value="Genomic_DNA"/>
</dbReference>
<dbReference type="OrthoDB" id="135517at2157"/>
<proteinExistence type="predicted"/>
<dbReference type="PANTHER" id="PTHR43031:SF1">
    <property type="entry name" value="PYRIDINE NUCLEOTIDE-DISULPHIDE OXIDOREDUCTASE"/>
    <property type="match status" value="1"/>
</dbReference>
<evidence type="ECO:0000313" key="3">
    <source>
        <dbReference type="EMBL" id="ELZ04832.1"/>
    </source>
</evidence>
<protein>
    <submittedName>
        <fullName evidence="3">Rhodanese</fullName>
    </submittedName>
</protein>
<reference evidence="3 4" key="1">
    <citation type="journal article" date="2014" name="PLoS Genet.">
        <title>Phylogenetically driven sequencing of extremely halophilic archaea reveals strategies for static and dynamic osmo-response.</title>
        <authorList>
            <person name="Becker E.A."/>
            <person name="Seitzer P.M."/>
            <person name="Tritt A."/>
            <person name="Larsen D."/>
            <person name="Krusor M."/>
            <person name="Yao A.I."/>
            <person name="Wu D."/>
            <person name="Madern D."/>
            <person name="Eisen J.A."/>
            <person name="Darling A.E."/>
            <person name="Facciotti M.T."/>
        </authorList>
    </citation>
    <scope>NUCLEOTIDE SEQUENCE [LARGE SCALE GENOMIC DNA]</scope>
    <source>
        <strain evidence="3 4">DSM 12278</strain>
    </source>
</reference>
<comment type="caution">
    <text evidence="3">The sequence shown here is derived from an EMBL/GenBank/DDBJ whole genome shotgun (WGS) entry which is preliminary data.</text>
</comment>
<dbReference type="SMART" id="SM00450">
    <property type="entry name" value="RHOD"/>
    <property type="match status" value="1"/>
</dbReference>
<feature type="domain" description="Rhodanese" evidence="2">
    <location>
        <begin position="32"/>
        <end position="123"/>
    </location>
</feature>
<dbReference type="AlphaFoldDB" id="M0B2P0"/>
<dbReference type="Pfam" id="PF00581">
    <property type="entry name" value="Rhodanese"/>
    <property type="match status" value="1"/>
</dbReference>
<accession>M0B2P0</accession>
<dbReference type="SUPFAM" id="SSF52821">
    <property type="entry name" value="Rhodanese/Cell cycle control phosphatase"/>
    <property type="match status" value="1"/>
</dbReference>
<dbReference type="InterPro" id="IPR036873">
    <property type="entry name" value="Rhodanese-like_dom_sf"/>
</dbReference>
<name>M0B2P0_NATA1</name>
<evidence type="ECO:0000256" key="1">
    <source>
        <dbReference type="SAM" id="MobiDB-lite"/>
    </source>
</evidence>
<dbReference type="CDD" id="cd00158">
    <property type="entry name" value="RHOD"/>
    <property type="match status" value="1"/>
</dbReference>
<evidence type="ECO:0000313" key="4">
    <source>
        <dbReference type="Proteomes" id="UP000011554"/>
    </source>
</evidence>
<dbReference type="PATRIC" id="fig|29540.5.peg.724"/>
<dbReference type="eggNOG" id="arCOG02021">
    <property type="taxonomic scope" value="Archaea"/>
</dbReference>
<feature type="region of interest" description="Disordered" evidence="1">
    <location>
        <begin position="1"/>
        <end position="30"/>
    </location>
</feature>
<gene>
    <name evidence="3" type="ORF">C481_03597</name>
</gene>
<dbReference type="PROSITE" id="PS50206">
    <property type="entry name" value="RHODANESE_3"/>
    <property type="match status" value="1"/>
</dbReference>
<dbReference type="PANTHER" id="PTHR43031">
    <property type="entry name" value="FAD-DEPENDENT OXIDOREDUCTASE"/>
    <property type="match status" value="1"/>
</dbReference>